<dbReference type="EMBL" id="AP018248">
    <property type="protein sequence ID" value="BAY96211.1"/>
    <property type="molecule type" value="Genomic_DNA"/>
</dbReference>
<proteinExistence type="predicted"/>
<dbReference type="AlphaFoldDB" id="A0A1Z4MS48"/>
<evidence type="ECO:0000313" key="3">
    <source>
        <dbReference type="Proteomes" id="UP000218785"/>
    </source>
</evidence>
<reference evidence="2 3" key="1">
    <citation type="submission" date="2017-06" db="EMBL/GenBank/DDBJ databases">
        <title>Genome sequencing of cyanobaciteial culture collection at National Institute for Environmental Studies (NIES).</title>
        <authorList>
            <person name="Hirose Y."/>
            <person name="Shimura Y."/>
            <person name="Fujisawa T."/>
            <person name="Nakamura Y."/>
            <person name="Kawachi M."/>
        </authorList>
    </citation>
    <scope>NUCLEOTIDE SEQUENCE [LARGE SCALE GENOMIC DNA]</scope>
    <source>
        <strain evidence="2 3">NIES-37</strain>
    </source>
</reference>
<evidence type="ECO:0000256" key="1">
    <source>
        <dbReference type="SAM" id="SignalP"/>
    </source>
</evidence>
<dbReference type="RefSeq" id="WP_096573453.1">
    <property type="nucleotide sequence ID" value="NZ_CAWNJS010000001.1"/>
</dbReference>
<gene>
    <name evidence="2" type="ORF">NIES37_01380</name>
</gene>
<feature type="chain" id="PRO_5012034810" evidence="1">
    <location>
        <begin position="28"/>
        <end position="90"/>
    </location>
</feature>
<organism evidence="2 3">
    <name type="scientific">Tolypothrix tenuis PCC 7101</name>
    <dbReference type="NCBI Taxonomy" id="231146"/>
    <lineage>
        <taxon>Bacteria</taxon>
        <taxon>Bacillati</taxon>
        <taxon>Cyanobacteriota</taxon>
        <taxon>Cyanophyceae</taxon>
        <taxon>Nostocales</taxon>
        <taxon>Tolypothrichaceae</taxon>
        <taxon>Tolypothrix</taxon>
    </lineage>
</organism>
<evidence type="ECO:0000313" key="2">
    <source>
        <dbReference type="EMBL" id="BAY96211.1"/>
    </source>
</evidence>
<accession>A0A1Z4MS48</accession>
<sequence>MNILKLILLAFPVVLASIMWVANPAQASSLKSASTIQVTLVVSAQQSSELVAPKVAPAPHTILDQAGCSCASCTQSKFDLLQGKLPAVGI</sequence>
<dbReference type="KEGG" id="ttq:NIES37_01380"/>
<keyword evidence="3" id="KW-1185">Reference proteome</keyword>
<protein>
    <submittedName>
        <fullName evidence="2">Uncharacterized protein</fullName>
    </submittedName>
</protein>
<name>A0A1Z4MS48_9CYAN</name>
<keyword evidence="1" id="KW-0732">Signal</keyword>
<dbReference type="Proteomes" id="UP000218785">
    <property type="component" value="Chromosome"/>
</dbReference>
<feature type="signal peptide" evidence="1">
    <location>
        <begin position="1"/>
        <end position="27"/>
    </location>
</feature>